<protein>
    <recommendedName>
        <fullName evidence="9">Lysylphosphatidylglycerol synthase TM region</fullName>
    </recommendedName>
</protein>
<keyword evidence="4 6" id="KW-1133">Transmembrane helix</keyword>
<dbReference type="Pfam" id="PF03706">
    <property type="entry name" value="LPG_synthase_TM"/>
    <property type="match status" value="1"/>
</dbReference>
<evidence type="ECO:0000256" key="4">
    <source>
        <dbReference type="ARBA" id="ARBA00022989"/>
    </source>
</evidence>
<reference evidence="8" key="1">
    <citation type="submission" date="2016-10" db="EMBL/GenBank/DDBJ databases">
        <authorList>
            <person name="Varghese N."/>
            <person name="Submissions S."/>
        </authorList>
    </citation>
    <scope>NUCLEOTIDE SEQUENCE [LARGE SCALE GENOMIC DNA]</scope>
    <source>
        <strain evidence="8">DS-12</strain>
    </source>
</reference>
<feature type="transmembrane region" description="Helical" evidence="6">
    <location>
        <begin position="7"/>
        <end position="25"/>
    </location>
</feature>
<evidence type="ECO:0000313" key="7">
    <source>
        <dbReference type="EMBL" id="SFN52319.1"/>
    </source>
</evidence>
<feature type="transmembrane region" description="Helical" evidence="6">
    <location>
        <begin position="299"/>
        <end position="315"/>
    </location>
</feature>
<feature type="transmembrane region" description="Helical" evidence="6">
    <location>
        <begin position="244"/>
        <end position="268"/>
    </location>
</feature>
<feature type="transmembrane region" description="Helical" evidence="6">
    <location>
        <begin position="45"/>
        <end position="64"/>
    </location>
</feature>
<keyword evidence="8" id="KW-1185">Reference proteome</keyword>
<feature type="transmembrane region" description="Helical" evidence="6">
    <location>
        <begin position="214"/>
        <end position="232"/>
    </location>
</feature>
<dbReference type="STRING" id="913024.SAMN05421741_106160"/>
<name>A0A1I4ZQQ7_9FLAO</name>
<dbReference type="GO" id="GO:0005886">
    <property type="term" value="C:plasma membrane"/>
    <property type="evidence" value="ECO:0007669"/>
    <property type="project" value="UniProtKB-SubCell"/>
</dbReference>
<dbReference type="AlphaFoldDB" id="A0A1I4ZQQ7"/>
<evidence type="ECO:0000256" key="3">
    <source>
        <dbReference type="ARBA" id="ARBA00022692"/>
    </source>
</evidence>
<evidence type="ECO:0000256" key="5">
    <source>
        <dbReference type="ARBA" id="ARBA00023136"/>
    </source>
</evidence>
<evidence type="ECO:0008006" key="9">
    <source>
        <dbReference type="Google" id="ProtNLM"/>
    </source>
</evidence>
<accession>A0A1I4ZQQ7</accession>
<dbReference type="EMBL" id="FOVI01000006">
    <property type="protein sequence ID" value="SFN52319.1"/>
    <property type="molecule type" value="Genomic_DNA"/>
</dbReference>
<dbReference type="PANTHER" id="PTHR39087">
    <property type="entry name" value="UPF0104 MEMBRANE PROTEIN MJ1595"/>
    <property type="match status" value="1"/>
</dbReference>
<proteinExistence type="predicted"/>
<gene>
    <name evidence="7" type="ORF">SAMN05421741_106160</name>
</gene>
<evidence type="ECO:0000256" key="6">
    <source>
        <dbReference type="SAM" id="Phobius"/>
    </source>
</evidence>
<evidence type="ECO:0000256" key="2">
    <source>
        <dbReference type="ARBA" id="ARBA00022475"/>
    </source>
</evidence>
<feature type="transmembrane region" description="Helical" evidence="6">
    <location>
        <begin position="275"/>
        <end position="293"/>
    </location>
</feature>
<organism evidence="7 8">
    <name type="scientific">Paenimyroides ummariense</name>
    <dbReference type="NCBI Taxonomy" id="913024"/>
    <lineage>
        <taxon>Bacteria</taxon>
        <taxon>Pseudomonadati</taxon>
        <taxon>Bacteroidota</taxon>
        <taxon>Flavobacteriia</taxon>
        <taxon>Flavobacteriales</taxon>
        <taxon>Flavobacteriaceae</taxon>
        <taxon>Paenimyroides</taxon>
    </lineage>
</organism>
<evidence type="ECO:0000313" key="8">
    <source>
        <dbReference type="Proteomes" id="UP000199036"/>
    </source>
</evidence>
<sequence>MKVFKKILNISLPLLLGVFLVYYAYNQFTPAQITEMKSYFVSADYFYIGLSVLFMKISHASRAYRWKYSLQYLGYQSNFWNNFMAIAVGYLLNLTIPRSGELSRAAVLQKYDNIPFDKGFGTIIAERLIDLLFLLLFVATALLLQYKQLMGFITQQIPVKQLVIIGGVFTITAIVGLYLLYTSDWKVFVFIRKKITGLVEGVLSIFKMPHRIPFLIHTLIIWIGFVLTFYFGTKALPETSEISLGVTMVAFVVGSLAISFTNGGFGAFPLLIAKILALYGISLTAGTAFGWLLWTTQTASIVVLGGLSFLLLPILNKEKLS</sequence>
<feature type="transmembrane region" description="Helical" evidence="6">
    <location>
        <begin position="161"/>
        <end position="181"/>
    </location>
</feature>
<keyword evidence="5 6" id="KW-0472">Membrane</keyword>
<comment type="subcellular location">
    <subcellularLocation>
        <location evidence="1">Cell membrane</location>
        <topology evidence="1">Multi-pass membrane protein</topology>
    </subcellularLocation>
</comment>
<dbReference type="Proteomes" id="UP000199036">
    <property type="component" value="Unassembled WGS sequence"/>
</dbReference>
<dbReference type="PANTHER" id="PTHR39087:SF2">
    <property type="entry name" value="UPF0104 MEMBRANE PROTEIN MJ1595"/>
    <property type="match status" value="1"/>
</dbReference>
<dbReference type="OrthoDB" id="9812094at2"/>
<dbReference type="InterPro" id="IPR022791">
    <property type="entry name" value="L-PG_synthase/AglD"/>
</dbReference>
<feature type="transmembrane region" description="Helical" evidence="6">
    <location>
        <begin position="128"/>
        <end position="146"/>
    </location>
</feature>
<keyword evidence="3 6" id="KW-0812">Transmembrane</keyword>
<keyword evidence="2" id="KW-1003">Cell membrane</keyword>
<evidence type="ECO:0000256" key="1">
    <source>
        <dbReference type="ARBA" id="ARBA00004651"/>
    </source>
</evidence>